<organism evidence="6 7">
    <name type="scientific">Marinigracilibium pacificum</name>
    <dbReference type="NCBI Taxonomy" id="2729599"/>
    <lineage>
        <taxon>Bacteria</taxon>
        <taxon>Pseudomonadati</taxon>
        <taxon>Bacteroidota</taxon>
        <taxon>Cytophagia</taxon>
        <taxon>Cytophagales</taxon>
        <taxon>Flammeovirgaceae</taxon>
        <taxon>Marinigracilibium</taxon>
    </lineage>
</organism>
<evidence type="ECO:0000313" key="6">
    <source>
        <dbReference type="EMBL" id="NMM47832.1"/>
    </source>
</evidence>
<evidence type="ECO:0000256" key="2">
    <source>
        <dbReference type="ARBA" id="ARBA00022729"/>
    </source>
</evidence>
<evidence type="ECO:0000256" key="3">
    <source>
        <dbReference type="SAM" id="SignalP"/>
    </source>
</evidence>
<dbReference type="Gene3D" id="3.60.21.10">
    <property type="match status" value="1"/>
</dbReference>
<dbReference type="Gene3D" id="2.60.120.200">
    <property type="match status" value="1"/>
</dbReference>
<dbReference type="PROSITE" id="PS51175">
    <property type="entry name" value="CBM6"/>
    <property type="match status" value="3"/>
</dbReference>
<dbReference type="SUPFAM" id="SSF49785">
    <property type="entry name" value="Galactose-binding domain-like"/>
    <property type="match status" value="3"/>
</dbReference>
<dbReference type="RefSeq" id="WP_169678754.1">
    <property type="nucleotide sequence ID" value="NZ_JABBNU010000003.1"/>
</dbReference>
<feature type="chain" id="PRO_5032721508" evidence="3">
    <location>
        <begin position="25"/>
        <end position="1151"/>
    </location>
</feature>
<dbReference type="CDD" id="cd08023">
    <property type="entry name" value="GH16_laminarinase_like"/>
    <property type="match status" value="1"/>
</dbReference>
<evidence type="ECO:0000259" key="5">
    <source>
        <dbReference type="PROSITE" id="PS51762"/>
    </source>
</evidence>
<evidence type="ECO:0000313" key="7">
    <source>
        <dbReference type="Proteomes" id="UP000559010"/>
    </source>
</evidence>
<comment type="similarity">
    <text evidence="1">Belongs to the glycosyl hydrolase 16 family.</text>
</comment>
<feature type="signal peptide" evidence="3">
    <location>
        <begin position="1"/>
        <end position="24"/>
    </location>
</feature>
<dbReference type="Pfam" id="PF03422">
    <property type="entry name" value="CBM_6"/>
    <property type="match status" value="3"/>
</dbReference>
<keyword evidence="2 3" id="KW-0732">Signal</keyword>
<accession>A0A848J3T0</accession>
<sequence>MKRKLFSTIILAIAIWQSLSFAYAQDFTFGTIPDTQNLTENDADAGRIMDITGWYVGQRENLNIKFVASLGDMTQWGAHSQWQRVRRAYNLFKNDNLPYAPCQGNHDPQLDRFNQYFPQSEFIGNSTFGGNLNGGMENAYYLFSEAGMDFIVVVIQSHDNHIGHYNRESIDWANSVLTQYSDRRAIFVTHDFYEEKGLINDVIKKHDNLFLAVCGHSCRNGGEYRWTEKTPGGNTVQCIMSDYQCQQGNKAAILRYYTFKPDENKVYAYTYDAKNKRYLTGSSSQFSFDYNMESSSCDKTQRAFQGNIGAIPGTIEAENYNEGCEGEAFKDNSSSNLGGEYRNDGVDIEICNEGGYNVGWTQPGEWLNYEVKVSQTGSYSFDFRVASDKEGGEFHIEANGQDITGPVSVGNTGGWQSWTNISAKNVLLSAGKQNITLVIDAGEFNINSFSTTYEGGTGLPEITNVQHSPLTPAPNSNISISASISGDAAISEAKVFWGLSSSNLTNEVQMSSNGNQYSALIPGQPANTTVYYEIKATDINNNSTASTQSSITISGESGPKLIWSDEFNYTGVPDPSKWKYFLGPNPYNNEWQYYTKRTQNVRVENGVLVLEARKDYGGDPNREYSSGRIETKDVIDWRYGHFEIRAKLPGGKGTWAAIWMLPSDKVYGNWPKSGEIDIMENVGYQPQTVYGTVHTEAYNHMIGTQLGGEIDRSTYQTEFHTYAIDWTEDKIDFMMDGNIYFTHERHGGSAEWPFDQDFYLILNLAVGGDWGGALGVDPNIWPQRMEIDYVRVYDQTFGESTANIPGIIEAEDYYDSFGVKKENCDEGGQNVGYISDADWMIYKVNVAKAGDYRVEYRVASLNGGGVLNLEKNSGKTVLGSVNINTTGGWQNWTTVSNTIHLDAGEQTIGIGVPSGGFNINWMKFTLVADNPVQSIHIEAEDYSYMDGIKTEACSEGGENIGWTTKGDWLIYDQEISAGTYNVSYRVASMYGGGRIQLEKQGGGTVYGTTDIDATGGWQNWSTVTQQITIDENLSKIAIAIREGGFNLNYFDLIPVSSSSKSSGFGSGLTRNIEVSEPKISPNPVKYELTISDIDKNTSQLIITGLDGITYRTISLNNQSRITLDLSSLDKGLYIIYLKSETENKVYKFFKE</sequence>
<dbReference type="SUPFAM" id="SSF56300">
    <property type="entry name" value="Metallo-dependent phosphatases"/>
    <property type="match status" value="1"/>
</dbReference>
<dbReference type="EMBL" id="JABBNU010000003">
    <property type="protein sequence ID" value="NMM47832.1"/>
    <property type="molecule type" value="Genomic_DNA"/>
</dbReference>
<dbReference type="InterPro" id="IPR000757">
    <property type="entry name" value="Beta-glucanase-like"/>
</dbReference>
<dbReference type="PROSITE" id="PS51762">
    <property type="entry name" value="GH16_2"/>
    <property type="match status" value="1"/>
</dbReference>
<evidence type="ECO:0000259" key="4">
    <source>
        <dbReference type="PROSITE" id="PS51175"/>
    </source>
</evidence>
<dbReference type="CDD" id="cd04080">
    <property type="entry name" value="CBM6_cellulase-like"/>
    <property type="match status" value="3"/>
</dbReference>
<feature type="domain" description="CBM6" evidence="4">
    <location>
        <begin position="806"/>
        <end position="925"/>
    </location>
</feature>
<dbReference type="GO" id="GO:0030246">
    <property type="term" value="F:carbohydrate binding"/>
    <property type="evidence" value="ECO:0007669"/>
    <property type="project" value="InterPro"/>
</dbReference>
<keyword evidence="7" id="KW-1185">Reference proteome</keyword>
<proteinExistence type="inferred from homology"/>
<dbReference type="InterPro" id="IPR029052">
    <property type="entry name" value="Metallo-depent_PP-like"/>
</dbReference>
<evidence type="ECO:0000256" key="1">
    <source>
        <dbReference type="ARBA" id="ARBA00006865"/>
    </source>
</evidence>
<dbReference type="GO" id="GO:0004553">
    <property type="term" value="F:hydrolase activity, hydrolyzing O-glycosyl compounds"/>
    <property type="evidence" value="ECO:0007669"/>
    <property type="project" value="InterPro"/>
</dbReference>
<reference evidence="6 7" key="1">
    <citation type="submission" date="2020-04" db="EMBL/GenBank/DDBJ databases">
        <title>Flammeovirgaceae bacterium KN852 isolated from deep sea.</title>
        <authorList>
            <person name="Zhang D.-C."/>
        </authorList>
    </citation>
    <scope>NUCLEOTIDE SEQUENCE [LARGE SCALE GENOMIC DNA]</scope>
    <source>
        <strain evidence="6 7">KN852</strain>
    </source>
</reference>
<dbReference type="NCBIfam" id="TIGR04183">
    <property type="entry name" value="Por_Secre_tail"/>
    <property type="match status" value="1"/>
</dbReference>
<dbReference type="InterPro" id="IPR013320">
    <property type="entry name" value="ConA-like_dom_sf"/>
</dbReference>
<dbReference type="GO" id="GO:0005975">
    <property type="term" value="P:carbohydrate metabolic process"/>
    <property type="evidence" value="ECO:0007669"/>
    <property type="project" value="InterPro"/>
</dbReference>
<dbReference type="Pfam" id="PF00722">
    <property type="entry name" value="Glyco_hydro_16"/>
    <property type="match status" value="1"/>
</dbReference>
<dbReference type="InterPro" id="IPR026444">
    <property type="entry name" value="Secre_tail"/>
</dbReference>
<dbReference type="Proteomes" id="UP000559010">
    <property type="component" value="Unassembled WGS sequence"/>
</dbReference>
<dbReference type="Pfam" id="PF18962">
    <property type="entry name" value="Por_Secre_tail"/>
    <property type="match status" value="1"/>
</dbReference>
<dbReference type="InterPro" id="IPR006584">
    <property type="entry name" value="Cellulose-bd_IV"/>
</dbReference>
<feature type="domain" description="CBM6" evidence="4">
    <location>
        <begin position="935"/>
        <end position="1053"/>
    </location>
</feature>
<protein>
    <submittedName>
        <fullName evidence="6">Carbohydrate-binding protein</fullName>
    </submittedName>
</protein>
<dbReference type="InterPro" id="IPR050546">
    <property type="entry name" value="Glycosyl_Hydrlase_16"/>
</dbReference>
<dbReference type="InterPro" id="IPR005084">
    <property type="entry name" value="CBM6"/>
</dbReference>
<comment type="caution">
    <text evidence="6">The sequence shown here is derived from an EMBL/GenBank/DDBJ whole genome shotgun (WGS) entry which is preliminary data.</text>
</comment>
<name>A0A848J3T0_9BACT</name>
<feature type="domain" description="GH16" evidence="5">
    <location>
        <begin position="546"/>
        <end position="798"/>
    </location>
</feature>
<feature type="domain" description="CBM6" evidence="4">
    <location>
        <begin position="313"/>
        <end position="452"/>
    </location>
</feature>
<dbReference type="Gene3D" id="2.60.120.260">
    <property type="entry name" value="Galactose-binding domain-like"/>
    <property type="match status" value="3"/>
</dbReference>
<gene>
    <name evidence="6" type="ORF">HH304_05425</name>
</gene>
<dbReference type="PANTHER" id="PTHR10963:SF55">
    <property type="entry name" value="GLYCOSIDE HYDROLASE FAMILY 16 PROTEIN"/>
    <property type="match status" value="1"/>
</dbReference>
<dbReference type="InterPro" id="IPR008979">
    <property type="entry name" value="Galactose-bd-like_sf"/>
</dbReference>
<dbReference type="AlphaFoldDB" id="A0A848J3T0"/>
<dbReference type="SUPFAM" id="SSF49899">
    <property type="entry name" value="Concanavalin A-like lectins/glucanases"/>
    <property type="match status" value="1"/>
</dbReference>
<dbReference type="SMART" id="SM00606">
    <property type="entry name" value="CBD_IV"/>
    <property type="match status" value="3"/>
</dbReference>
<dbReference type="PANTHER" id="PTHR10963">
    <property type="entry name" value="GLYCOSYL HYDROLASE-RELATED"/>
    <property type="match status" value="1"/>
</dbReference>